<protein>
    <submittedName>
        <fullName evidence="1">Uncharacterized protein</fullName>
    </submittedName>
</protein>
<keyword evidence="2" id="KW-1185">Reference proteome</keyword>
<dbReference type="EMBL" id="AZEI01000015">
    <property type="protein sequence ID" value="KRL17952.1"/>
    <property type="molecule type" value="Genomic_DNA"/>
</dbReference>
<evidence type="ECO:0000313" key="2">
    <source>
        <dbReference type="Proteomes" id="UP000051977"/>
    </source>
</evidence>
<evidence type="ECO:0000313" key="1">
    <source>
        <dbReference type="EMBL" id="KRL17952.1"/>
    </source>
</evidence>
<proteinExistence type="predicted"/>
<sequence>MIILSGLKNGGIIFLLINRKYLYISPQEVAVMQLTTAKNYLLLTERIGKKPMLRTRFTNQAYFVLASVLDLVDQQILNIGNDQLTIQNQPMFDRLPKYLDGLNSRIRDEIQKGNKLNDALDLITSWDIANEIYDGVGGELLQAELVEKTSVKTNLDTHTIYLPTTAARTQVTTYLKQQMATPHIEQAAISLITIYEQLDALKWLITDKNELSQLISIFHQNVANNPFYLLEQPLVKTVQEIITKKKFWYDSWLS</sequence>
<dbReference type="Proteomes" id="UP000051977">
    <property type="component" value="Unassembled WGS sequence"/>
</dbReference>
<accession>A0ABR5PFH7</accession>
<name>A0ABR5PFH7_9LACO</name>
<reference evidence="1 2" key="1">
    <citation type="journal article" date="2015" name="Genome Announc.">
        <title>Expanding the biotechnology potential of lactobacilli through comparative genomics of 213 strains and associated genera.</title>
        <authorList>
            <person name="Sun Z."/>
            <person name="Harris H.M."/>
            <person name="McCann A."/>
            <person name="Guo C."/>
            <person name="Argimon S."/>
            <person name="Zhang W."/>
            <person name="Yang X."/>
            <person name="Jeffery I.B."/>
            <person name="Cooney J.C."/>
            <person name="Kagawa T.F."/>
            <person name="Liu W."/>
            <person name="Song Y."/>
            <person name="Salvetti E."/>
            <person name="Wrobel A."/>
            <person name="Rasinkangas P."/>
            <person name="Parkhill J."/>
            <person name="Rea M.C."/>
            <person name="O'Sullivan O."/>
            <person name="Ritari J."/>
            <person name="Douillard F.P."/>
            <person name="Paul Ross R."/>
            <person name="Yang R."/>
            <person name="Briner A.E."/>
            <person name="Felis G.E."/>
            <person name="de Vos W.M."/>
            <person name="Barrangou R."/>
            <person name="Klaenhammer T.R."/>
            <person name="Caufield P.W."/>
            <person name="Cui Y."/>
            <person name="Zhang H."/>
            <person name="O'Toole P.W."/>
        </authorList>
    </citation>
    <scope>NUCLEOTIDE SEQUENCE [LARGE SCALE GENOMIC DNA]</scope>
    <source>
        <strain evidence="1 2">DSM 19907</strain>
    </source>
</reference>
<comment type="caution">
    <text evidence="1">The sequence shown here is derived from an EMBL/GenBank/DDBJ whole genome shotgun (WGS) entry which is preliminary data.</text>
</comment>
<gene>
    <name evidence="1" type="ORF">FD12_GL001125</name>
</gene>
<organism evidence="1 2">
    <name type="scientific">Lentilactobacillus rapi DSM 19907 = JCM 15042</name>
    <dbReference type="NCBI Taxonomy" id="1423795"/>
    <lineage>
        <taxon>Bacteria</taxon>
        <taxon>Bacillati</taxon>
        <taxon>Bacillota</taxon>
        <taxon>Bacilli</taxon>
        <taxon>Lactobacillales</taxon>
        <taxon>Lactobacillaceae</taxon>
        <taxon>Lentilactobacillus</taxon>
    </lineage>
</organism>